<keyword evidence="2" id="KW-1185">Reference proteome</keyword>
<dbReference type="Pfam" id="PF10764">
    <property type="entry name" value="Gin"/>
    <property type="match status" value="1"/>
</dbReference>
<comment type="caution">
    <text evidence="1">The sequence shown here is derived from an EMBL/GenBank/DDBJ whole genome shotgun (WGS) entry which is preliminary data.</text>
</comment>
<dbReference type="EMBL" id="JAPCKK010000032">
    <property type="protein sequence ID" value="MDP4099155.1"/>
    <property type="molecule type" value="Genomic_DNA"/>
</dbReference>
<organism evidence="1 2">
    <name type="scientific">Paenibacillus zeirhizosphaerae</name>
    <dbReference type="NCBI Taxonomy" id="2987519"/>
    <lineage>
        <taxon>Bacteria</taxon>
        <taxon>Bacillati</taxon>
        <taxon>Bacillota</taxon>
        <taxon>Bacilli</taxon>
        <taxon>Bacillales</taxon>
        <taxon>Paenibacillaceae</taxon>
        <taxon>Paenibacillus</taxon>
    </lineage>
</organism>
<gene>
    <name evidence="1" type="ORF">OIN60_20775</name>
</gene>
<name>A0ABT9FWZ2_9BACL</name>
<evidence type="ECO:0000313" key="1">
    <source>
        <dbReference type="EMBL" id="MDP4099155.1"/>
    </source>
</evidence>
<reference evidence="1 2" key="1">
    <citation type="submission" date="2022-10" db="EMBL/GenBank/DDBJ databases">
        <title>Paenibacillus description and whole genome data of maize root bacterial community.</title>
        <authorList>
            <person name="Marton D."/>
            <person name="Farkas M."/>
            <person name="Cserhati M."/>
        </authorList>
    </citation>
    <scope>NUCLEOTIDE SEQUENCE [LARGE SCALE GENOMIC DNA]</scope>
    <source>
        <strain evidence="1 2">P96</strain>
    </source>
</reference>
<dbReference type="Proteomes" id="UP001241848">
    <property type="component" value="Unassembled WGS sequence"/>
</dbReference>
<dbReference type="InterPro" id="IPR019700">
    <property type="entry name" value="Sigma-G_inhibitor_Gin"/>
</dbReference>
<protein>
    <submittedName>
        <fullName evidence="1">Sigma factor G inhibitor Gin</fullName>
    </submittedName>
</protein>
<accession>A0ABT9FWZ2</accession>
<evidence type="ECO:0000313" key="2">
    <source>
        <dbReference type="Proteomes" id="UP001241848"/>
    </source>
</evidence>
<dbReference type="RefSeq" id="WP_305756775.1">
    <property type="nucleotide sequence ID" value="NZ_JAPCKK010000032.1"/>
</dbReference>
<sequence>MHEEQGHRCIICGHHKAEGILILSEYICDACEAEMVQTDATDAKYHFFIHQLKQIWIEKNA</sequence>
<proteinExistence type="predicted"/>